<dbReference type="HOGENOM" id="CLU_2469067_0_0_1"/>
<evidence type="ECO:0000313" key="2">
    <source>
        <dbReference type="Proteomes" id="UP000000560"/>
    </source>
</evidence>
<reference evidence="2" key="2">
    <citation type="journal article" date="2009" name="Fungal Genet. Biol.">
        <title>The 2008 update of the Aspergillus nidulans genome annotation: a community effort.</title>
        <authorList>
            <person name="Wortman J.R."/>
            <person name="Gilsenan J.M."/>
            <person name="Joardar V."/>
            <person name="Deegan J."/>
            <person name="Clutterbuck J."/>
            <person name="Andersen M.R."/>
            <person name="Archer D."/>
            <person name="Bencina M."/>
            <person name="Braus G."/>
            <person name="Coutinho P."/>
            <person name="von Dohren H."/>
            <person name="Doonan J."/>
            <person name="Driessen A.J."/>
            <person name="Durek P."/>
            <person name="Espeso E."/>
            <person name="Fekete E."/>
            <person name="Flipphi M."/>
            <person name="Estrada C.G."/>
            <person name="Geysens S."/>
            <person name="Goldman G."/>
            <person name="de Groot P.W."/>
            <person name="Hansen K."/>
            <person name="Harris S.D."/>
            <person name="Heinekamp T."/>
            <person name="Helmstaedt K."/>
            <person name="Henrissat B."/>
            <person name="Hofmann G."/>
            <person name="Homan T."/>
            <person name="Horio T."/>
            <person name="Horiuchi H."/>
            <person name="James S."/>
            <person name="Jones M."/>
            <person name="Karaffa L."/>
            <person name="Karanyi Z."/>
            <person name="Kato M."/>
            <person name="Keller N."/>
            <person name="Kelly D.E."/>
            <person name="Kiel J.A."/>
            <person name="Kim J.M."/>
            <person name="van der Klei I.J."/>
            <person name="Klis F.M."/>
            <person name="Kovalchuk A."/>
            <person name="Krasevec N."/>
            <person name="Kubicek C.P."/>
            <person name="Liu B."/>
            <person name="Maccabe A."/>
            <person name="Meyer V."/>
            <person name="Mirabito P."/>
            <person name="Miskei M."/>
            <person name="Mos M."/>
            <person name="Mullins J."/>
            <person name="Nelson D.R."/>
            <person name="Nielsen J."/>
            <person name="Oakley B.R."/>
            <person name="Osmani S.A."/>
            <person name="Pakula T."/>
            <person name="Paszewski A."/>
            <person name="Paulsen I."/>
            <person name="Pilsyk S."/>
            <person name="Pocsi I."/>
            <person name="Punt P.J."/>
            <person name="Ram A.F."/>
            <person name="Ren Q."/>
            <person name="Robellet X."/>
            <person name="Robson G."/>
            <person name="Seiboth B."/>
            <person name="van Solingen P."/>
            <person name="Specht T."/>
            <person name="Sun J."/>
            <person name="Taheri-Talesh N."/>
            <person name="Takeshita N."/>
            <person name="Ussery D."/>
            <person name="vanKuyk P.A."/>
            <person name="Visser H."/>
            <person name="van de Vondervoort P.J."/>
            <person name="de Vries R.P."/>
            <person name="Walton J."/>
            <person name="Xiang X."/>
            <person name="Xiong Y."/>
            <person name="Zeng A.P."/>
            <person name="Brandt B.W."/>
            <person name="Cornell M.J."/>
            <person name="van den Hondel C.A."/>
            <person name="Visser J."/>
            <person name="Oliver S.G."/>
            <person name="Turner G."/>
        </authorList>
    </citation>
    <scope>GENOME REANNOTATION</scope>
    <source>
        <strain evidence="2">FGSC A4 / ATCC 38163 / CBS 112.46 / NRRL 194 / M139</strain>
    </source>
</reference>
<sequence>MSPATSFPAVSCILNPIEMKNRLATAAPNLSFRVPSSSSPLISASIHSVTFAIADPSSGEWYIVPLQVHYRQWATWPYVQVFYWPVIL</sequence>
<keyword evidence="2" id="KW-1185">Reference proteome</keyword>
<dbReference type="KEGG" id="ani:ANIA_11186"/>
<accession>C8VK40</accession>
<proteinExistence type="predicted"/>
<gene>
    <name evidence="1" type="ORF">ANIA_11186</name>
</gene>
<dbReference type="EMBL" id="BN001306">
    <property type="protein sequence ID" value="CBF82433.1"/>
    <property type="molecule type" value="Genomic_DNA"/>
</dbReference>
<protein>
    <submittedName>
        <fullName evidence="1">Uncharacterized protein</fullName>
    </submittedName>
</protein>
<evidence type="ECO:0000313" key="1">
    <source>
        <dbReference type="EMBL" id="CBF82433.1"/>
    </source>
</evidence>
<name>C8VK40_EMENI</name>
<dbReference type="InParanoid" id="C8VK40"/>
<dbReference type="AlphaFoldDB" id="C8VK40"/>
<dbReference type="Proteomes" id="UP000000560">
    <property type="component" value="Chromosome VI"/>
</dbReference>
<organism evidence="1 2">
    <name type="scientific">Emericella nidulans (strain FGSC A4 / ATCC 38163 / CBS 112.46 / NRRL 194 / M139)</name>
    <name type="common">Aspergillus nidulans</name>
    <dbReference type="NCBI Taxonomy" id="227321"/>
    <lineage>
        <taxon>Eukaryota</taxon>
        <taxon>Fungi</taxon>
        <taxon>Dikarya</taxon>
        <taxon>Ascomycota</taxon>
        <taxon>Pezizomycotina</taxon>
        <taxon>Eurotiomycetes</taxon>
        <taxon>Eurotiomycetidae</taxon>
        <taxon>Eurotiales</taxon>
        <taxon>Aspergillaceae</taxon>
        <taxon>Aspergillus</taxon>
        <taxon>Aspergillus subgen. Nidulantes</taxon>
    </lineage>
</organism>
<reference evidence="2" key="1">
    <citation type="journal article" date="2005" name="Nature">
        <title>Sequencing of Aspergillus nidulans and comparative analysis with A. fumigatus and A. oryzae.</title>
        <authorList>
            <person name="Galagan J.E."/>
            <person name="Calvo S.E."/>
            <person name="Cuomo C."/>
            <person name="Ma L.J."/>
            <person name="Wortman J.R."/>
            <person name="Batzoglou S."/>
            <person name="Lee S.I."/>
            <person name="Basturkmen M."/>
            <person name="Spevak C.C."/>
            <person name="Clutterbuck J."/>
            <person name="Kapitonov V."/>
            <person name="Jurka J."/>
            <person name="Scazzocchio C."/>
            <person name="Farman M."/>
            <person name="Butler J."/>
            <person name="Purcell S."/>
            <person name="Harris S."/>
            <person name="Braus G.H."/>
            <person name="Draht O."/>
            <person name="Busch S."/>
            <person name="D'Enfert C."/>
            <person name="Bouchier C."/>
            <person name="Goldman G.H."/>
            <person name="Bell-Pedersen D."/>
            <person name="Griffiths-Jones S."/>
            <person name="Doonan J.H."/>
            <person name="Yu J."/>
            <person name="Vienken K."/>
            <person name="Pain A."/>
            <person name="Freitag M."/>
            <person name="Selker E.U."/>
            <person name="Archer D.B."/>
            <person name="Penalva M.A."/>
            <person name="Oakley B.R."/>
            <person name="Momany M."/>
            <person name="Tanaka T."/>
            <person name="Kumagai T."/>
            <person name="Asai K."/>
            <person name="Machida M."/>
            <person name="Nierman W.C."/>
            <person name="Denning D.W."/>
            <person name="Caddick M."/>
            <person name="Hynes M."/>
            <person name="Paoletti M."/>
            <person name="Fischer R."/>
            <person name="Miller B."/>
            <person name="Dyer P."/>
            <person name="Sachs M.S."/>
            <person name="Osmani S.A."/>
            <person name="Birren B.W."/>
        </authorList>
    </citation>
    <scope>NUCLEOTIDE SEQUENCE [LARGE SCALE GENOMIC DNA]</scope>
    <source>
        <strain evidence="2">FGSC A4 / ATCC 38163 / CBS 112.46 / NRRL 194 / M139</strain>
    </source>
</reference>
<dbReference type="GeneID" id="74896832"/>
<dbReference type="RefSeq" id="XP_050468326.1">
    <property type="nucleotide sequence ID" value="XM_050612400.1"/>
</dbReference>